<reference evidence="1" key="1">
    <citation type="journal article" date="2021" name="Proc. Natl. Acad. Sci. U.S.A.">
        <title>A Catalog of Tens of Thousands of Viruses from Human Metagenomes Reveals Hidden Associations with Chronic Diseases.</title>
        <authorList>
            <person name="Tisza M.J."/>
            <person name="Buck C.B."/>
        </authorList>
    </citation>
    <scope>NUCLEOTIDE SEQUENCE</scope>
    <source>
        <strain evidence="1">Ct89S11</strain>
    </source>
</reference>
<protein>
    <submittedName>
        <fullName evidence="1">Tail completion protein</fullName>
    </submittedName>
</protein>
<organism evidence="1">
    <name type="scientific">Siphoviridae sp. ct89S11</name>
    <dbReference type="NCBI Taxonomy" id="2825357"/>
    <lineage>
        <taxon>Viruses</taxon>
        <taxon>Duplodnaviria</taxon>
        <taxon>Heunggongvirae</taxon>
        <taxon>Uroviricota</taxon>
        <taxon>Caudoviricetes</taxon>
    </lineage>
</organism>
<proteinExistence type="predicted"/>
<evidence type="ECO:0000313" key="1">
    <source>
        <dbReference type="EMBL" id="DAF96893.1"/>
    </source>
</evidence>
<sequence length="101" mass="12225">MDRRLEFQQKLEQILGSRNVYYQPLPSLKLQYPCIVYERTPGEPMYADNLKYIKAERFQVTLIARNPEDPTRVKIEDLLFSRHDVRTVHDNLYHDVFDVYY</sequence>
<accession>A0A8S5UQZ0</accession>
<dbReference type="EMBL" id="BK016123">
    <property type="protein sequence ID" value="DAF96893.1"/>
    <property type="molecule type" value="Genomic_DNA"/>
</dbReference>
<name>A0A8S5UQZ0_9CAUD</name>